<evidence type="ECO:0000313" key="8">
    <source>
        <dbReference type="Proteomes" id="UP000283269"/>
    </source>
</evidence>
<dbReference type="InParanoid" id="A0A409X5E5"/>
<evidence type="ECO:0000313" key="7">
    <source>
        <dbReference type="EMBL" id="PPQ85986.1"/>
    </source>
</evidence>
<evidence type="ECO:0000256" key="5">
    <source>
        <dbReference type="SAM" id="MobiDB-lite"/>
    </source>
</evidence>
<dbReference type="InterPro" id="IPR000608">
    <property type="entry name" value="UBC"/>
</dbReference>
<dbReference type="SUPFAM" id="SSF54495">
    <property type="entry name" value="UBC-like"/>
    <property type="match status" value="1"/>
</dbReference>
<proteinExistence type="predicted"/>
<sequence>MPRLEASTSTIQPTSFDYSESESQIQGKPASKRQKISSDTDKMIDESADDAAPSTYDPYKNAHLRGRKRFNADLADIREACSAGLVLSGLRIKKIRPGDDEGSVEVVIEKISSEHVLSVNLLMPDTSEYPGSHSVFGYSPDADISAKLQRIVDEIAEESPKPLGETVIEMLASVGRVVGSAAQKVAPNQQEDSSDDDEGHSGDDYDAYEDYDDIGAAPAESDSVLAKLQENFVDIVATEFRPGFIRLGGNDFVVSVSLPVITLANAIPPRALMAWDRRLLSSSQHLTLLISGFHGLYPVLEHDATYTPPAQRLGVSLSFKVGLSEKYKPGTAQVQEVVRKHGLIIQDAEDELRIQAEQAAQKARAYDFDTDYDEDEPMQEIIEEEELVDPGRFDSFSLSSSLESLMDQSFLKLVQIRRTFGLGWAGAELLISEVERSQQKEEFVLAMHANAIRQADLDEREIGRTTRLPHDPIAGLNPQESFNLPLTAFCYLLCPKYCIVCHNKLTFDYEALKPYVCDSKLCSYQYYSLNRGPSLEYELLHNSQTVDLLVSLAYISASEGVMDDPLPIGLGLRVPLPGPTTVTPVPQPVGWPGHQPAPVVVPEVPKILNPGPDGLCDFDDLTTSQMRLCIAKLINTLPSIDDMKRHLERKVKAGKSKPKLREIDANVIPAAWSILRWVVASCTAHIEPIDSGEELIKNLDPSWRQFRLTVGAPDAEAKFKDALRMAAAEDPNARQYPVIYAFHGSPLRNWHSIIRHGLWYRTIAHGRAFGDGVYLAKDANTSMSSYAQAARTSWQKSMSGPTNCVAVTEVVNQPSKFVSSNPHYVVKDTHWIMCRYLLVRGTGDYETPKGNEAKGKKAHCDIPFVKHDPSHKTTVSGKVIEIPDPSYKVESLLEARKADYVHEDPDVEDMVIFELDPNKAKKSSELNHYDLDDEDDYLVPVASSSKPKVPHQRRIDDWKHDAEYVAVTLENLLLPPFESSPSASIAIQKELKSMLKEQEMCPSLRDLGWYMPPELIGDNLYQWIVEIHSLDPVLPIAKDMKQQNINSIIFEIRFPPTFPNSPPFFRIITPRFLPFIQGGGGHVTGGGSICMDLLTSDGWLPSYSISAVLMQIRLALSNLEPKPARLASDWKRPYGVQESLVGYKRAAATHNWTLPPGLDRLVR</sequence>
<feature type="region of interest" description="Disordered" evidence="5">
    <location>
        <begin position="182"/>
        <end position="210"/>
    </location>
</feature>
<feature type="compositionally biased region" description="Basic and acidic residues" evidence="5">
    <location>
        <begin position="36"/>
        <end position="45"/>
    </location>
</feature>
<evidence type="ECO:0000256" key="2">
    <source>
        <dbReference type="ARBA" id="ARBA00022679"/>
    </source>
</evidence>
<gene>
    <name evidence="7" type="ORF">CVT25_001685</name>
</gene>
<keyword evidence="1" id="KW-0328">Glycosyltransferase</keyword>
<dbReference type="InterPro" id="IPR012317">
    <property type="entry name" value="Poly(ADP-ribose)pol_cat_dom"/>
</dbReference>
<dbReference type="SUPFAM" id="SSF56399">
    <property type="entry name" value="ADP-ribosylation"/>
    <property type="match status" value="1"/>
</dbReference>
<organism evidence="7 8">
    <name type="scientific">Psilocybe cyanescens</name>
    <dbReference type="NCBI Taxonomy" id="93625"/>
    <lineage>
        <taxon>Eukaryota</taxon>
        <taxon>Fungi</taxon>
        <taxon>Dikarya</taxon>
        <taxon>Basidiomycota</taxon>
        <taxon>Agaricomycotina</taxon>
        <taxon>Agaricomycetes</taxon>
        <taxon>Agaricomycetidae</taxon>
        <taxon>Agaricales</taxon>
        <taxon>Agaricineae</taxon>
        <taxon>Strophariaceae</taxon>
        <taxon>Psilocybe</taxon>
    </lineage>
</organism>
<dbReference type="InterPro" id="IPR051838">
    <property type="entry name" value="ARTD_PARP"/>
</dbReference>
<dbReference type="CDD" id="cd23802">
    <property type="entry name" value="UBCc_UBE2Q"/>
    <property type="match status" value="1"/>
</dbReference>
<dbReference type="PROSITE" id="PS50127">
    <property type="entry name" value="UBC_2"/>
    <property type="match status" value="1"/>
</dbReference>
<dbReference type="SMART" id="SM00212">
    <property type="entry name" value="UBCc"/>
    <property type="match status" value="1"/>
</dbReference>
<dbReference type="GO" id="GO:0003950">
    <property type="term" value="F:NAD+ poly-ADP-ribosyltransferase activity"/>
    <property type="evidence" value="ECO:0007669"/>
    <property type="project" value="InterPro"/>
</dbReference>
<evidence type="ECO:0000256" key="4">
    <source>
        <dbReference type="ARBA" id="ARBA00023027"/>
    </source>
</evidence>
<dbReference type="OrthoDB" id="109543at2759"/>
<dbReference type="PANTHER" id="PTHR21328">
    <property type="entry name" value="POLY ADP-RIBOSE POLYMERASE FAMILY, MEMBER PARP"/>
    <property type="match status" value="1"/>
</dbReference>
<dbReference type="GO" id="GO:0016779">
    <property type="term" value="F:nucleotidyltransferase activity"/>
    <property type="evidence" value="ECO:0007669"/>
    <property type="project" value="UniProtKB-KW"/>
</dbReference>
<feature type="compositionally biased region" description="Polar residues" evidence="5">
    <location>
        <begin position="1"/>
        <end position="26"/>
    </location>
</feature>
<name>A0A409X5E5_PSICY</name>
<comment type="caution">
    <text evidence="7">The sequence shown here is derived from an EMBL/GenBank/DDBJ whole genome shotgun (WGS) entry which is preliminary data.</text>
</comment>
<keyword evidence="4" id="KW-0520">NAD</keyword>
<dbReference type="Gene3D" id="3.90.228.10">
    <property type="match status" value="1"/>
</dbReference>
<keyword evidence="3" id="KW-0548">Nucleotidyltransferase</keyword>
<feature type="region of interest" description="Disordered" evidence="5">
    <location>
        <begin position="1"/>
        <end position="55"/>
    </location>
</feature>
<reference evidence="7 8" key="1">
    <citation type="journal article" date="2018" name="Evol. Lett.">
        <title>Horizontal gene cluster transfer increased hallucinogenic mushroom diversity.</title>
        <authorList>
            <person name="Reynolds H.T."/>
            <person name="Vijayakumar V."/>
            <person name="Gluck-Thaler E."/>
            <person name="Korotkin H.B."/>
            <person name="Matheny P.B."/>
            <person name="Slot J.C."/>
        </authorList>
    </citation>
    <scope>NUCLEOTIDE SEQUENCE [LARGE SCALE GENOMIC DNA]</scope>
    <source>
        <strain evidence="7 8">2631</strain>
    </source>
</reference>
<dbReference type="STRING" id="93625.A0A409X5E5"/>
<feature type="compositionally biased region" description="Acidic residues" evidence="5">
    <location>
        <begin position="192"/>
        <end position="210"/>
    </location>
</feature>
<dbReference type="Pfam" id="PF00179">
    <property type="entry name" value="UQ_con"/>
    <property type="match status" value="1"/>
</dbReference>
<keyword evidence="8" id="KW-1185">Reference proteome</keyword>
<dbReference type="InterPro" id="IPR016135">
    <property type="entry name" value="UBQ-conjugating_enzyme/RWD"/>
</dbReference>
<dbReference type="Pfam" id="PF00644">
    <property type="entry name" value="PARP"/>
    <property type="match status" value="1"/>
</dbReference>
<evidence type="ECO:0000256" key="1">
    <source>
        <dbReference type="ARBA" id="ARBA00022676"/>
    </source>
</evidence>
<accession>A0A409X5E5</accession>
<evidence type="ECO:0000259" key="6">
    <source>
        <dbReference type="PROSITE" id="PS50127"/>
    </source>
</evidence>
<dbReference type="Proteomes" id="UP000283269">
    <property type="component" value="Unassembled WGS sequence"/>
</dbReference>
<feature type="domain" description="UBC core" evidence="6">
    <location>
        <begin position="982"/>
        <end position="1163"/>
    </location>
</feature>
<dbReference type="AlphaFoldDB" id="A0A409X5E5"/>
<evidence type="ECO:0000256" key="3">
    <source>
        <dbReference type="ARBA" id="ARBA00022695"/>
    </source>
</evidence>
<dbReference type="EMBL" id="NHYD01002585">
    <property type="protein sequence ID" value="PPQ85986.1"/>
    <property type="molecule type" value="Genomic_DNA"/>
</dbReference>
<keyword evidence="2" id="KW-0808">Transferase</keyword>
<protein>
    <recommendedName>
        <fullName evidence="6">UBC core domain-containing protein</fullName>
    </recommendedName>
</protein>
<dbReference type="Gene3D" id="3.10.110.10">
    <property type="entry name" value="Ubiquitin Conjugating Enzyme"/>
    <property type="match status" value="1"/>
</dbReference>